<dbReference type="Proteomes" id="UP000245890">
    <property type="component" value="Unassembled WGS sequence"/>
</dbReference>
<organism evidence="3 4">
    <name type="scientific">Sphingomonas pokkalii</name>
    <dbReference type="NCBI Taxonomy" id="2175090"/>
    <lineage>
        <taxon>Bacteria</taxon>
        <taxon>Pseudomonadati</taxon>
        <taxon>Pseudomonadota</taxon>
        <taxon>Alphaproteobacteria</taxon>
        <taxon>Sphingomonadales</taxon>
        <taxon>Sphingomonadaceae</taxon>
        <taxon>Sphingomonas</taxon>
    </lineage>
</organism>
<evidence type="ECO:0000259" key="2">
    <source>
        <dbReference type="Pfam" id="PF12680"/>
    </source>
</evidence>
<comment type="caution">
    <text evidence="3">The sequence shown here is derived from an EMBL/GenBank/DDBJ whole genome shotgun (WGS) entry which is preliminary data.</text>
</comment>
<dbReference type="NCBIfam" id="TIGR02246">
    <property type="entry name" value="SgcJ/EcaC family oxidoreductase"/>
    <property type="match status" value="1"/>
</dbReference>
<keyword evidence="1" id="KW-0472">Membrane</keyword>
<reference evidence="3 4" key="1">
    <citation type="submission" date="2018-05" db="EMBL/GenBank/DDBJ databases">
        <title>Description of Sphingomonas pokkalii sp nov, isolated from the rhizosphere of saline tolerant pokkali rice and its draft genome analysis.</title>
        <authorList>
            <person name="Menon R."/>
            <person name="Kumari S."/>
            <person name="Rameshkumar N."/>
        </authorList>
    </citation>
    <scope>NUCLEOTIDE SEQUENCE [LARGE SCALE GENOMIC DNA]</scope>
    <source>
        <strain evidence="3 4">L3B27</strain>
    </source>
</reference>
<keyword evidence="1" id="KW-0812">Transmembrane</keyword>
<dbReference type="SUPFAM" id="SSF54427">
    <property type="entry name" value="NTF2-like"/>
    <property type="match status" value="1"/>
</dbReference>
<dbReference type="Pfam" id="PF12680">
    <property type="entry name" value="SnoaL_2"/>
    <property type="match status" value="1"/>
</dbReference>
<evidence type="ECO:0000313" key="3">
    <source>
        <dbReference type="EMBL" id="PVX30837.1"/>
    </source>
</evidence>
<feature type="transmembrane region" description="Helical" evidence="1">
    <location>
        <begin position="26"/>
        <end position="44"/>
    </location>
</feature>
<keyword evidence="1" id="KW-1133">Transmembrane helix</keyword>
<dbReference type="EMBL" id="QENQ01000001">
    <property type="protein sequence ID" value="PVX30837.1"/>
    <property type="molecule type" value="Genomic_DNA"/>
</dbReference>
<dbReference type="InterPro" id="IPR032710">
    <property type="entry name" value="NTF2-like_dom_sf"/>
</dbReference>
<sequence length="180" mass="19737">MIASIRRRYHEVAGDDAQPGQWTRSAFLGMLAAGVVAAGAMLPAGPAESAGRRRITPVTDLDRFYDAWQERFNAADLEAMLDLYVPDAVYVNPEGKQLIGHAGLRADFESMFAAKPVIDLHDRHHIAYRDTAITTNRWTMTIPKPDGSKETLTGGGIEVVRRQADGGWRFIIDDASRAAG</sequence>
<accession>A0A2U0SHL0</accession>
<protein>
    <submittedName>
        <fullName evidence="3">DUF4440 domain-containing protein</fullName>
    </submittedName>
</protein>
<dbReference type="RefSeq" id="WP_116470236.1">
    <property type="nucleotide sequence ID" value="NZ_QENQ01000001.1"/>
</dbReference>
<dbReference type="InterPro" id="IPR037401">
    <property type="entry name" value="SnoaL-like"/>
</dbReference>
<feature type="domain" description="SnoaL-like" evidence="2">
    <location>
        <begin position="67"/>
        <end position="168"/>
    </location>
</feature>
<evidence type="ECO:0000256" key="1">
    <source>
        <dbReference type="SAM" id="Phobius"/>
    </source>
</evidence>
<dbReference type="Gene3D" id="3.10.450.50">
    <property type="match status" value="1"/>
</dbReference>
<evidence type="ECO:0000313" key="4">
    <source>
        <dbReference type="Proteomes" id="UP000245890"/>
    </source>
</evidence>
<dbReference type="InterPro" id="IPR011944">
    <property type="entry name" value="Steroid_delta5-4_isomerase"/>
</dbReference>
<dbReference type="OrthoDB" id="674363at2"/>
<keyword evidence="4" id="KW-1185">Reference proteome</keyword>
<dbReference type="AlphaFoldDB" id="A0A2U0SHL0"/>
<gene>
    <name evidence="3" type="ORF">DD559_17120</name>
</gene>
<dbReference type="CDD" id="cd00531">
    <property type="entry name" value="NTF2_like"/>
    <property type="match status" value="1"/>
</dbReference>
<proteinExistence type="predicted"/>
<name>A0A2U0SHL0_9SPHN</name>